<dbReference type="HOGENOM" id="CLU_140243_1_0_9"/>
<accession>L0K994</accession>
<protein>
    <submittedName>
        <fullName evidence="2">Uncharacterized protein</fullName>
    </submittedName>
</protein>
<dbReference type="InterPro" id="IPR052767">
    <property type="entry name" value="Bact_com_dev_regulator"/>
</dbReference>
<dbReference type="InterPro" id="IPR010368">
    <property type="entry name" value="Com_YlbF"/>
</dbReference>
<evidence type="ECO:0000256" key="1">
    <source>
        <dbReference type="SAM" id="Coils"/>
    </source>
</evidence>
<dbReference type="Gene3D" id="1.20.1500.10">
    <property type="entry name" value="YheA/YmcA-like"/>
    <property type="match status" value="1"/>
</dbReference>
<dbReference type="AlphaFoldDB" id="L0K994"/>
<dbReference type="PANTHER" id="PTHR38448">
    <property type="entry name" value="REGULATORY PROTEIN YLBF-RELATED"/>
    <property type="match status" value="1"/>
</dbReference>
<keyword evidence="3" id="KW-1185">Reference proteome</keyword>
<dbReference type="STRING" id="748449.Halha_0963"/>
<feature type="coiled-coil region" evidence="1">
    <location>
        <begin position="36"/>
        <end position="81"/>
    </location>
</feature>
<dbReference type="eggNOG" id="COG3679">
    <property type="taxonomic scope" value="Bacteria"/>
</dbReference>
<sequence>MAIMEKAQNLADAIVNSEEYSNLRDAEAEVSKDESAQQLLQQYQAEQRKLQMAQMNGQEVNEDMKNDLQALQAKMQENTKVKELMDAQQKFNKVMETVNKVISGALSPEEENDAEGCGGGCC</sequence>
<dbReference type="PANTHER" id="PTHR38448:SF1">
    <property type="entry name" value="YLBF FAMILY REGULATOR"/>
    <property type="match status" value="1"/>
</dbReference>
<reference evidence="3" key="1">
    <citation type="submission" date="2012-02" db="EMBL/GenBank/DDBJ databases">
        <title>The complete genome of Halobacteroides halobius DSM 5150.</title>
        <authorList>
            <person name="Lucas S."/>
            <person name="Copeland A."/>
            <person name="Lapidus A."/>
            <person name="Glavina del Rio T."/>
            <person name="Dalin E."/>
            <person name="Tice H."/>
            <person name="Bruce D."/>
            <person name="Goodwin L."/>
            <person name="Pitluck S."/>
            <person name="Peters L."/>
            <person name="Mikhailova N."/>
            <person name="Gu W."/>
            <person name="Kyrpides N."/>
            <person name="Mavromatis K."/>
            <person name="Ivanova N."/>
            <person name="Brettin T."/>
            <person name="Detter J.C."/>
            <person name="Han C."/>
            <person name="Larimer F."/>
            <person name="Land M."/>
            <person name="Hauser L."/>
            <person name="Markowitz V."/>
            <person name="Cheng J.-F."/>
            <person name="Hugenholtz P."/>
            <person name="Woyke T."/>
            <person name="Wu D."/>
            <person name="Tindall B."/>
            <person name="Pomrenke H."/>
            <person name="Brambilla E."/>
            <person name="Klenk H.-P."/>
            <person name="Eisen J.A."/>
        </authorList>
    </citation>
    <scope>NUCLEOTIDE SEQUENCE [LARGE SCALE GENOMIC DNA]</scope>
    <source>
        <strain evidence="3">ATCC 35273 / DSM 5150 / MD-1</strain>
    </source>
</reference>
<dbReference type="SUPFAM" id="SSF158622">
    <property type="entry name" value="YheA/YmcA-like"/>
    <property type="match status" value="1"/>
</dbReference>
<gene>
    <name evidence="2" type="ordered locus">Halha_0963</name>
</gene>
<proteinExistence type="predicted"/>
<evidence type="ECO:0000313" key="3">
    <source>
        <dbReference type="Proteomes" id="UP000010880"/>
    </source>
</evidence>
<dbReference type="Proteomes" id="UP000010880">
    <property type="component" value="Chromosome"/>
</dbReference>
<keyword evidence="1" id="KW-0175">Coiled coil</keyword>
<organism evidence="2 3">
    <name type="scientific">Halobacteroides halobius (strain ATCC 35273 / DSM 5150 / MD-1)</name>
    <dbReference type="NCBI Taxonomy" id="748449"/>
    <lineage>
        <taxon>Bacteria</taxon>
        <taxon>Bacillati</taxon>
        <taxon>Bacillota</taxon>
        <taxon>Clostridia</taxon>
        <taxon>Halanaerobiales</taxon>
        <taxon>Halobacteroidaceae</taxon>
        <taxon>Halobacteroides</taxon>
    </lineage>
</organism>
<name>L0K994_HALHC</name>
<dbReference type="Pfam" id="PF06133">
    <property type="entry name" value="Com_YlbF"/>
    <property type="match status" value="1"/>
</dbReference>
<dbReference type="KEGG" id="hhl:Halha_0963"/>
<dbReference type="OrthoDB" id="2112157at2"/>
<evidence type="ECO:0000313" key="2">
    <source>
        <dbReference type="EMBL" id="AGB40924.1"/>
    </source>
</evidence>
<dbReference type="InterPro" id="IPR023378">
    <property type="entry name" value="YheA/YmcA-like_dom_sf"/>
</dbReference>
<dbReference type="RefSeq" id="WP_015326649.1">
    <property type="nucleotide sequence ID" value="NC_019978.1"/>
</dbReference>
<dbReference type="EMBL" id="CP003359">
    <property type="protein sequence ID" value="AGB40924.1"/>
    <property type="molecule type" value="Genomic_DNA"/>
</dbReference>